<comment type="caution">
    <text evidence="1">The sequence shown here is derived from an EMBL/GenBank/DDBJ whole genome shotgun (WGS) entry which is preliminary data.</text>
</comment>
<dbReference type="Proteomes" id="UP000813444">
    <property type="component" value="Unassembled WGS sequence"/>
</dbReference>
<organism evidence="1 2">
    <name type="scientific">Stachybotrys elegans</name>
    <dbReference type="NCBI Taxonomy" id="80388"/>
    <lineage>
        <taxon>Eukaryota</taxon>
        <taxon>Fungi</taxon>
        <taxon>Dikarya</taxon>
        <taxon>Ascomycota</taxon>
        <taxon>Pezizomycotina</taxon>
        <taxon>Sordariomycetes</taxon>
        <taxon>Hypocreomycetidae</taxon>
        <taxon>Hypocreales</taxon>
        <taxon>Stachybotryaceae</taxon>
        <taxon>Stachybotrys</taxon>
    </lineage>
</organism>
<evidence type="ECO:0000313" key="1">
    <source>
        <dbReference type="EMBL" id="KAH7302880.1"/>
    </source>
</evidence>
<dbReference type="EMBL" id="JAGPNK010000049">
    <property type="protein sequence ID" value="KAH7302880.1"/>
    <property type="molecule type" value="Genomic_DNA"/>
</dbReference>
<evidence type="ECO:0000313" key="2">
    <source>
        <dbReference type="Proteomes" id="UP000813444"/>
    </source>
</evidence>
<dbReference type="OrthoDB" id="5068804at2759"/>
<reference evidence="1" key="1">
    <citation type="journal article" date="2021" name="Nat. Commun.">
        <title>Genetic determinants of endophytism in the Arabidopsis root mycobiome.</title>
        <authorList>
            <person name="Mesny F."/>
            <person name="Miyauchi S."/>
            <person name="Thiergart T."/>
            <person name="Pickel B."/>
            <person name="Atanasova L."/>
            <person name="Karlsson M."/>
            <person name="Huettel B."/>
            <person name="Barry K.W."/>
            <person name="Haridas S."/>
            <person name="Chen C."/>
            <person name="Bauer D."/>
            <person name="Andreopoulos W."/>
            <person name="Pangilinan J."/>
            <person name="LaButti K."/>
            <person name="Riley R."/>
            <person name="Lipzen A."/>
            <person name="Clum A."/>
            <person name="Drula E."/>
            <person name="Henrissat B."/>
            <person name="Kohler A."/>
            <person name="Grigoriev I.V."/>
            <person name="Martin F.M."/>
            <person name="Hacquard S."/>
        </authorList>
    </citation>
    <scope>NUCLEOTIDE SEQUENCE</scope>
    <source>
        <strain evidence="1">MPI-CAGE-CH-0235</strain>
    </source>
</reference>
<sequence length="188" mass="20687">MASPEEIKKLIQELGCFYQEDSELGHRVDAIFQEVGYYFKNVPGLAFAKANTFENELRVLMINVWTCDSVAVFHLGSHKHLLGAGEAPNGLLRISPEKLGLPGIVSKTVPMKTGGLSILDGRTGFRIVSGQAISFAFVVPDELPYWGEMVLPQGEGLERIVQLMEEISNHIGTNFKFQAARHATKEAA</sequence>
<protein>
    <submittedName>
        <fullName evidence="1">Uncharacterized protein</fullName>
    </submittedName>
</protein>
<name>A0A8K0SC07_9HYPO</name>
<proteinExistence type="predicted"/>
<dbReference type="AlphaFoldDB" id="A0A8K0SC07"/>
<gene>
    <name evidence="1" type="ORF">B0I35DRAFT_455432</name>
</gene>
<accession>A0A8K0SC07</accession>
<keyword evidence="2" id="KW-1185">Reference proteome</keyword>